<name>A0ABR6DLP6_9FLAO</name>
<proteinExistence type="predicted"/>
<dbReference type="PANTHER" id="PTHR37292">
    <property type="entry name" value="VNG6097C"/>
    <property type="match status" value="1"/>
</dbReference>
<protein>
    <recommendedName>
        <fullName evidence="1">GmrSD restriction endonucleases N-terminal domain-containing protein</fullName>
    </recommendedName>
</protein>
<feature type="domain" description="GmrSD restriction endonucleases N-terminal" evidence="1">
    <location>
        <begin position="14"/>
        <end position="217"/>
    </location>
</feature>
<evidence type="ECO:0000313" key="3">
    <source>
        <dbReference type="Proteomes" id="UP000555003"/>
    </source>
</evidence>
<gene>
    <name evidence="2" type="ORF">GGR22_000485</name>
</gene>
<dbReference type="PANTHER" id="PTHR37292:SF2">
    <property type="entry name" value="DUF262 DOMAIN-CONTAINING PROTEIN"/>
    <property type="match status" value="1"/>
</dbReference>
<dbReference type="Pfam" id="PF03235">
    <property type="entry name" value="GmrSD_N"/>
    <property type="match status" value="1"/>
</dbReference>
<evidence type="ECO:0000259" key="1">
    <source>
        <dbReference type="Pfam" id="PF03235"/>
    </source>
</evidence>
<organism evidence="2 3">
    <name type="scientific">Flavobacterium gossypii</name>
    <dbReference type="NCBI Taxonomy" id="1646119"/>
    <lineage>
        <taxon>Bacteria</taxon>
        <taxon>Pseudomonadati</taxon>
        <taxon>Bacteroidota</taxon>
        <taxon>Flavobacteriia</taxon>
        <taxon>Flavobacteriales</taxon>
        <taxon>Flavobacteriaceae</taxon>
        <taxon>Flavobacterium</taxon>
    </lineage>
</organism>
<dbReference type="Proteomes" id="UP000555003">
    <property type="component" value="Unassembled WGS sequence"/>
</dbReference>
<accession>A0ABR6DLP6</accession>
<keyword evidence="3" id="KW-1185">Reference proteome</keyword>
<evidence type="ECO:0000313" key="2">
    <source>
        <dbReference type="EMBL" id="MBA9072359.1"/>
    </source>
</evidence>
<dbReference type="RefSeq" id="WP_182492423.1">
    <property type="nucleotide sequence ID" value="NZ_JACJIS010000001.1"/>
</dbReference>
<dbReference type="InterPro" id="IPR004919">
    <property type="entry name" value="GmrSD_N"/>
</dbReference>
<sequence>MKLPEPVSRTFTGLIADIENGQIKIPQFQREFVWDINKSAKLMDSIVKGYPIGTFIFWKTNERLRAVRNLGDSDLPEPDEGDFIDYVLDGQQRLTSLFATLKGLKIERNGKVDNYDEVYINLDADEDDEIVIIDKENYDQSALIRLTDLLYGPLSILFGFNEKYHSKLQEYKTRIEAYSYSIILIRDAELDVATEIFTRINEGGKALTVFEIMVAKTFDAKKNFDLAEKYDALIENLSSINYETISDATVLQTVSILLEKECTRKTILKLDKKKFIEIWDNAVDAIEKAAEYFKGYYRIPVSQLLPYNSLIIPFSYFFYHHKDKPTGIKQKYLQDFFWRVSLATRYSSGVEGKIAQDIKRIDKILNEELPYYDWTIDYSVNKLEQSGWFSTGSSWIKSLLCIYAYQQPKSFNDDSIVNISNDWLKQANSKNYHHFFPKAFLEKKIDWEHKQFWINHILNITIVDDFLNKREIAAKAPSIYMKKFNSQNTEIKSTMKTHLIGDLDKFGIWEDDYGKFLKQRAKLLNKEISKRIIPQEADNLSEELEYLEQQIDNS</sequence>
<comment type="caution">
    <text evidence="2">The sequence shown here is derived from an EMBL/GenBank/DDBJ whole genome shotgun (WGS) entry which is preliminary data.</text>
</comment>
<reference evidence="2 3" key="1">
    <citation type="submission" date="2020-08" db="EMBL/GenBank/DDBJ databases">
        <title>Genomic Encyclopedia of Type Strains, Phase IV (KMG-IV): sequencing the most valuable type-strain genomes for metagenomic binning, comparative biology and taxonomic classification.</title>
        <authorList>
            <person name="Goeker M."/>
        </authorList>
    </citation>
    <scope>NUCLEOTIDE SEQUENCE [LARGE SCALE GENOMIC DNA]</scope>
    <source>
        <strain evidence="2 3">DSM 100397</strain>
    </source>
</reference>
<dbReference type="EMBL" id="JACJIS010000001">
    <property type="protein sequence ID" value="MBA9072359.1"/>
    <property type="molecule type" value="Genomic_DNA"/>
</dbReference>